<dbReference type="InterPro" id="IPR011335">
    <property type="entry name" value="Restrct_endonuc-II-like"/>
</dbReference>
<gene>
    <name evidence="2" type="ORF">AYO28_01790</name>
</gene>
<sequence>MSLLDFSEIPPSKAPSADVDAFEKFAREFFAVLFNARVIKNVGRGPDGGADLVLEVEGERWLVSCKNYRNSVGRNDEEAPYGDMQQWGCQQFIGFYSPGPSTGLETKLRQTRDNNPGFRYQIFDSKEIQSRLICAGSSEAWLLAFRWFPGSFSKIASALVRPLMQHDRQDVVTDHGRSWIAGLPVYSSHAANDPQSRERAAEGLVSIANEIATGRAFSPIFIERIKDFCLAVPGAFLRPTYVSDEEVQARLLYPSWSLGLVRDLCARGLRRGLLNLCRVWSLWDLEMAETVYFYGRQLMAGDDHEFTEAGPEDIQTLQPLVAAHRTTMQFRRLAGELSFSSIVSHCSTTERGYFAALLCFGAVELYAFIPRQEALCRLAQVNGEQQPLCDALYRLVETFSEDDRAYVYAKSPDLLQLLTSVNYIDPDYVTKLGEIDPALTCLSATWVEAWRPAGQIGREIADALGFRP</sequence>
<dbReference type="AlphaFoldDB" id="A0A177SDV7"/>
<accession>A0A177SDV7</accession>
<dbReference type="GO" id="GO:0004519">
    <property type="term" value="F:endonuclease activity"/>
    <property type="evidence" value="ECO:0007669"/>
    <property type="project" value="InterPro"/>
</dbReference>
<dbReference type="SUPFAM" id="SSF52980">
    <property type="entry name" value="Restriction endonuclease-like"/>
    <property type="match status" value="1"/>
</dbReference>
<proteinExistence type="predicted"/>
<evidence type="ECO:0000313" key="3">
    <source>
        <dbReference type="Proteomes" id="UP000077752"/>
    </source>
</evidence>
<evidence type="ECO:0000259" key="1">
    <source>
        <dbReference type="Pfam" id="PF04471"/>
    </source>
</evidence>
<dbReference type="RefSeq" id="WP_064304273.1">
    <property type="nucleotide sequence ID" value="NZ_LUCV01000040.1"/>
</dbReference>
<feature type="domain" description="Restriction endonuclease type IV Mrr" evidence="1">
    <location>
        <begin position="20"/>
        <end position="90"/>
    </location>
</feature>
<organism evidence="2 3">
    <name type="scientific">Pseudomonas putida</name>
    <name type="common">Arthrobacter siderocapsulatus</name>
    <dbReference type="NCBI Taxonomy" id="303"/>
    <lineage>
        <taxon>Bacteria</taxon>
        <taxon>Pseudomonadati</taxon>
        <taxon>Pseudomonadota</taxon>
        <taxon>Gammaproteobacteria</taxon>
        <taxon>Pseudomonadales</taxon>
        <taxon>Pseudomonadaceae</taxon>
        <taxon>Pseudomonas</taxon>
    </lineage>
</organism>
<dbReference type="EMBL" id="LUCV01000040">
    <property type="protein sequence ID" value="OAI86449.1"/>
    <property type="molecule type" value="Genomic_DNA"/>
</dbReference>
<dbReference type="GO" id="GO:0009307">
    <property type="term" value="P:DNA restriction-modification system"/>
    <property type="evidence" value="ECO:0007669"/>
    <property type="project" value="InterPro"/>
</dbReference>
<dbReference type="GO" id="GO:0003677">
    <property type="term" value="F:DNA binding"/>
    <property type="evidence" value="ECO:0007669"/>
    <property type="project" value="InterPro"/>
</dbReference>
<dbReference type="Proteomes" id="UP000077752">
    <property type="component" value="Unassembled WGS sequence"/>
</dbReference>
<name>A0A177SDV7_PSEPU</name>
<dbReference type="Pfam" id="PF04471">
    <property type="entry name" value="Mrr_cat"/>
    <property type="match status" value="1"/>
</dbReference>
<comment type="caution">
    <text evidence="2">The sequence shown here is derived from an EMBL/GenBank/DDBJ whole genome shotgun (WGS) entry which is preliminary data.</text>
</comment>
<protein>
    <recommendedName>
        <fullName evidence="1">Restriction endonuclease type IV Mrr domain-containing protein</fullName>
    </recommendedName>
</protein>
<reference evidence="2 3" key="1">
    <citation type="submission" date="2016-03" db="EMBL/GenBank/DDBJ databases">
        <title>Draft Genome Assembly of Pseudomonas putida strain CBF10-2.</title>
        <authorList>
            <person name="Iyer R.S."/>
            <person name="Damania A."/>
        </authorList>
    </citation>
    <scope>NUCLEOTIDE SEQUENCE [LARGE SCALE GENOMIC DNA]</scope>
    <source>
        <strain evidence="2 3">CBF10-2</strain>
    </source>
</reference>
<dbReference type="InterPro" id="IPR007560">
    <property type="entry name" value="Restrct_endonuc_IV_Mrr"/>
</dbReference>
<evidence type="ECO:0000313" key="2">
    <source>
        <dbReference type="EMBL" id="OAI86449.1"/>
    </source>
</evidence>